<keyword evidence="2" id="KW-1185">Reference proteome</keyword>
<dbReference type="InParanoid" id="A0A1D3CVK0"/>
<gene>
    <name evidence="1" type="ORF">cyc_05800</name>
</gene>
<evidence type="ECO:0000313" key="1">
    <source>
        <dbReference type="EMBL" id="OEH75237.1"/>
    </source>
</evidence>
<evidence type="ECO:0000313" key="2">
    <source>
        <dbReference type="Proteomes" id="UP000095192"/>
    </source>
</evidence>
<dbReference type="AlphaFoldDB" id="A0A1D3CVK0"/>
<accession>A0A1D3CVK0</accession>
<dbReference type="EMBL" id="JROU02001788">
    <property type="protein sequence ID" value="OEH75237.1"/>
    <property type="molecule type" value="Genomic_DNA"/>
</dbReference>
<dbReference type="VEuPathDB" id="ToxoDB:cyc_05800"/>
<organism evidence="1 2">
    <name type="scientific">Cyclospora cayetanensis</name>
    <dbReference type="NCBI Taxonomy" id="88456"/>
    <lineage>
        <taxon>Eukaryota</taxon>
        <taxon>Sar</taxon>
        <taxon>Alveolata</taxon>
        <taxon>Apicomplexa</taxon>
        <taxon>Conoidasida</taxon>
        <taxon>Coccidia</taxon>
        <taxon>Eucoccidiorida</taxon>
        <taxon>Eimeriorina</taxon>
        <taxon>Eimeriidae</taxon>
        <taxon>Cyclospora</taxon>
    </lineage>
</organism>
<protein>
    <submittedName>
        <fullName evidence="1">Phospholipase/carboxylesterase</fullName>
    </submittedName>
</protein>
<reference evidence="1 2" key="1">
    <citation type="journal article" date="2016" name="BMC Genomics">
        <title>Comparative genomics reveals Cyclospora cayetanensis possesses coccidia-like metabolism and invasion components but unique surface antigens.</title>
        <authorList>
            <person name="Liu S."/>
            <person name="Wang L."/>
            <person name="Zheng H."/>
            <person name="Xu Z."/>
            <person name="Roellig D.M."/>
            <person name="Li N."/>
            <person name="Frace M.A."/>
            <person name="Tang K."/>
            <person name="Arrowood M.J."/>
            <person name="Moss D.M."/>
            <person name="Zhang L."/>
            <person name="Feng Y."/>
            <person name="Xiao L."/>
        </authorList>
    </citation>
    <scope>NUCLEOTIDE SEQUENCE [LARGE SCALE GENOMIC DNA]</scope>
    <source>
        <strain evidence="1 2">CHN_HEN01</strain>
    </source>
</reference>
<comment type="caution">
    <text evidence="1">The sequence shown here is derived from an EMBL/GenBank/DDBJ whole genome shotgun (WGS) entry which is preliminary data.</text>
</comment>
<sequence>MLALDENSQEAGGKDAVATAAAAAERLAAQARRLFALFCVRANIVRLITPGKAQMAILRASADELGFALLNVYMSLLHPTFPALAQLLLELPMECLQHQKHQQGELEEVQPLVDCDVLLCVFLLFLPLVPSWEHELLRRFVGHPNYRNFLWAHLVLDSRDFLLVTCPQPPLREVRHHRLDTKQLRRGAEDTTLVAEGGERDSQEALSVPLLADVNEVVASKEAHAVVLPMGALQHTKKNVNETKGRFYVRIPQRCASLAPPGELLNHHFNGNQMYFLTLEVEVSPENFEFDLKNGLRELHALPYSGVFCTSFMFPGVHGDATVAAASVAAAAATAEASEKLWRSAYVFAALRNDPAAAQKIQEITSGLLESVFDAARGRISQLEAWGQMLMQH</sequence>
<name>A0A1D3CVK0_9EIME</name>
<dbReference type="Proteomes" id="UP000095192">
    <property type="component" value="Unassembled WGS sequence"/>
</dbReference>
<proteinExistence type="predicted"/>